<evidence type="ECO:0008006" key="3">
    <source>
        <dbReference type="Google" id="ProtNLM"/>
    </source>
</evidence>
<dbReference type="RefSeq" id="WP_036953322.1">
    <property type="nucleotide sequence ID" value="NZ_BAABIH010000001.1"/>
</dbReference>
<sequence length="161" mass="17048">MSTPYSPDEPFDANDEATLAALGRVVLLADPVPPDLVDRSLFAMTLAALETELMTLERMPEAAGVRAAEAAPTQARTITFTSTSRTVMITVAPGPDGVRIDGWIAPTGEIDIELHRPHDEVVTTRTDEDGRFAFDAVAPGPASLVARPDDGPAVSTPVIEL</sequence>
<dbReference type="AlphaFoldDB" id="A0A5P9QA55"/>
<dbReference type="OrthoDB" id="3689408at2"/>
<dbReference type="Proteomes" id="UP000326702">
    <property type="component" value="Chromosome"/>
</dbReference>
<evidence type="ECO:0000313" key="1">
    <source>
        <dbReference type="EMBL" id="QFU97305.1"/>
    </source>
</evidence>
<name>A0A5P9QA55_9MICO</name>
<dbReference type="KEGG" id="lxl:KDY119_00803"/>
<gene>
    <name evidence="1" type="ORF">KDY119_00803</name>
</gene>
<dbReference type="SUPFAM" id="SSF49478">
    <property type="entry name" value="Cna protein B-type domain"/>
    <property type="match status" value="1"/>
</dbReference>
<dbReference type="EMBL" id="CP045529">
    <property type="protein sequence ID" value="QFU97305.1"/>
    <property type="molecule type" value="Genomic_DNA"/>
</dbReference>
<protein>
    <recommendedName>
        <fullName evidence="3">Carboxypeptidase regulatory-like domain-containing protein</fullName>
    </recommendedName>
</protein>
<proteinExistence type="predicted"/>
<keyword evidence="2" id="KW-1185">Reference proteome</keyword>
<reference evidence="1 2" key="1">
    <citation type="submission" date="2019-10" db="EMBL/GenBank/DDBJ databases">
        <title>Genome sequence of Luteimicrobium xylanilyticum HY-24.</title>
        <authorList>
            <person name="Kim D.Y."/>
            <person name="Park H.-Y."/>
        </authorList>
    </citation>
    <scope>NUCLEOTIDE SEQUENCE [LARGE SCALE GENOMIC DNA]</scope>
    <source>
        <strain evidence="1 2">HY-24</strain>
    </source>
</reference>
<evidence type="ECO:0000313" key="2">
    <source>
        <dbReference type="Proteomes" id="UP000326702"/>
    </source>
</evidence>
<organism evidence="1 2">
    <name type="scientific">Luteimicrobium xylanilyticum</name>
    <dbReference type="NCBI Taxonomy" id="1133546"/>
    <lineage>
        <taxon>Bacteria</taxon>
        <taxon>Bacillati</taxon>
        <taxon>Actinomycetota</taxon>
        <taxon>Actinomycetes</taxon>
        <taxon>Micrococcales</taxon>
        <taxon>Luteimicrobium</taxon>
    </lineage>
</organism>
<accession>A0A5P9QA55</accession>